<dbReference type="GO" id="GO:0016020">
    <property type="term" value="C:membrane"/>
    <property type="evidence" value="ECO:0007669"/>
    <property type="project" value="UniProtKB-SubCell"/>
</dbReference>
<keyword evidence="7" id="KW-1185">Reference proteome</keyword>
<protein>
    <recommendedName>
        <fullName evidence="8">Nodulin-like domain-containing protein</fullName>
    </recommendedName>
</protein>
<feature type="transmembrane region" description="Helical" evidence="5">
    <location>
        <begin position="157"/>
        <end position="178"/>
    </location>
</feature>
<dbReference type="Gene3D" id="1.20.1250.20">
    <property type="entry name" value="MFS general substrate transporter like domains"/>
    <property type="match status" value="2"/>
</dbReference>
<feature type="transmembrane region" description="Helical" evidence="5">
    <location>
        <begin position="265"/>
        <end position="283"/>
    </location>
</feature>
<comment type="caution">
    <text evidence="6">The sequence shown here is derived from an EMBL/GenBank/DDBJ whole genome shotgun (WGS) entry which is preliminary data.</text>
</comment>
<feature type="transmembrane region" description="Helical" evidence="5">
    <location>
        <begin position="125"/>
        <end position="145"/>
    </location>
</feature>
<proteinExistence type="predicted"/>
<evidence type="ECO:0000256" key="2">
    <source>
        <dbReference type="ARBA" id="ARBA00022692"/>
    </source>
</evidence>
<comment type="subcellular location">
    <subcellularLocation>
        <location evidence="1">Membrane</location>
        <topology evidence="1">Multi-pass membrane protein</topology>
    </subcellularLocation>
</comment>
<feature type="transmembrane region" description="Helical" evidence="5">
    <location>
        <begin position="226"/>
        <end position="245"/>
    </location>
</feature>
<feature type="transmembrane region" description="Helical" evidence="5">
    <location>
        <begin position="295"/>
        <end position="315"/>
    </location>
</feature>
<keyword evidence="3 5" id="KW-1133">Transmembrane helix</keyword>
<evidence type="ECO:0000256" key="3">
    <source>
        <dbReference type="ARBA" id="ARBA00022989"/>
    </source>
</evidence>
<dbReference type="Proteomes" id="UP001634394">
    <property type="component" value="Unassembled WGS sequence"/>
</dbReference>
<organism evidence="6 7">
    <name type="scientific">Sinanodonta woodiana</name>
    <name type="common">Chinese pond mussel</name>
    <name type="synonym">Anodonta woodiana</name>
    <dbReference type="NCBI Taxonomy" id="1069815"/>
    <lineage>
        <taxon>Eukaryota</taxon>
        <taxon>Metazoa</taxon>
        <taxon>Spiralia</taxon>
        <taxon>Lophotrochozoa</taxon>
        <taxon>Mollusca</taxon>
        <taxon>Bivalvia</taxon>
        <taxon>Autobranchia</taxon>
        <taxon>Heteroconchia</taxon>
        <taxon>Palaeoheterodonta</taxon>
        <taxon>Unionida</taxon>
        <taxon>Unionoidea</taxon>
        <taxon>Unionidae</taxon>
        <taxon>Unioninae</taxon>
        <taxon>Sinanodonta</taxon>
    </lineage>
</organism>
<feature type="transmembrane region" description="Helical" evidence="5">
    <location>
        <begin position="355"/>
        <end position="378"/>
    </location>
</feature>
<feature type="transmembrane region" description="Helical" evidence="5">
    <location>
        <begin position="321"/>
        <end position="343"/>
    </location>
</feature>
<dbReference type="PANTHER" id="PTHR21576:SF158">
    <property type="entry name" value="RIBOSOMAL RNA-PROCESSING PROTEIN 12-LIKE CONSERVED DOMAIN-CONTAINING PROTEIN"/>
    <property type="match status" value="1"/>
</dbReference>
<feature type="transmembrane region" description="Helical" evidence="5">
    <location>
        <begin position="398"/>
        <end position="420"/>
    </location>
</feature>
<feature type="transmembrane region" description="Helical" evidence="5">
    <location>
        <begin position="86"/>
        <end position="105"/>
    </location>
</feature>
<evidence type="ECO:0000256" key="1">
    <source>
        <dbReference type="ARBA" id="ARBA00004141"/>
    </source>
</evidence>
<dbReference type="InterPro" id="IPR011701">
    <property type="entry name" value="MFS"/>
</dbReference>
<dbReference type="AlphaFoldDB" id="A0ABD3TIG2"/>
<dbReference type="Pfam" id="PF07690">
    <property type="entry name" value="MFS_1"/>
    <property type="match status" value="1"/>
</dbReference>
<keyword evidence="4 5" id="KW-0472">Membrane</keyword>
<dbReference type="EMBL" id="JBJQND010000018">
    <property type="protein sequence ID" value="KAL3836577.1"/>
    <property type="molecule type" value="Genomic_DNA"/>
</dbReference>
<reference evidence="6 7" key="1">
    <citation type="submission" date="2024-11" db="EMBL/GenBank/DDBJ databases">
        <title>Chromosome-level genome assembly of the freshwater bivalve Anodonta woodiana.</title>
        <authorList>
            <person name="Chen X."/>
        </authorList>
    </citation>
    <scope>NUCLEOTIDE SEQUENCE [LARGE SCALE GENOMIC DNA]</scope>
    <source>
        <strain evidence="6">MN2024</strain>
        <tissue evidence="6">Gills</tissue>
    </source>
</reference>
<gene>
    <name evidence="6" type="ORF">ACJMK2_021999</name>
</gene>
<evidence type="ECO:0000313" key="6">
    <source>
        <dbReference type="EMBL" id="KAL3836577.1"/>
    </source>
</evidence>
<evidence type="ECO:0008006" key="8">
    <source>
        <dbReference type="Google" id="ProtNLM"/>
    </source>
</evidence>
<keyword evidence="2 5" id="KW-0812">Transmembrane</keyword>
<dbReference type="PANTHER" id="PTHR21576">
    <property type="entry name" value="UNCHARACTERIZED NODULIN-LIKE PROTEIN"/>
    <property type="match status" value="1"/>
</dbReference>
<accession>A0ABD3TIG2</accession>
<feature type="transmembrane region" description="Helical" evidence="5">
    <location>
        <begin position="16"/>
        <end position="43"/>
    </location>
</feature>
<feature type="transmembrane region" description="Helical" evidence="5">
    <location>
        <begin position="55"/>
        <end position="74"/>
    </location>
</feature>
<dbReference type="InterPro" id="IPR036259">
    <property type="entry name" value="MFS_trans_sf"/>
</dbReference>
<evidence type="ECO:0000256" key="5">
    <source>
        <dbReference type="SAM" id="Phobius"/>
    </source>
</evidence>
<name>A0ABD3TIG2_SINWO</name>
<evidence type="ECO:0000256" key="4">
    <source>
        <dbReference type="ARBA" id="ARBA00023136"/>
    </source>
</evidence>
<sequence length="429" mass="46881">MLTDLSTRKFLYTSTINYIVLTLTCLFEVMSSMLNIGLGVGFLPGIVYDKFGPHWTSGAGLVVSVSAYVLLWSTTKFVPFYRSNSWLMAIYFFLCGLGSVFTYMVALNTNVINFHDRHTGKIAGLLNACLSGSPSIFATIFYAFFGSATDVEHQDLAGFMLLFAILFGIVNILCMVFLRVYQEQPATSGNNGNIISGEAETNTVEANLCERDRFSSLPLVTLLRRVDYHLFVWTFALTSSVGLVFGNNLTVISKSLHLDLYNNRLVLIGPITNAIISLSVGIISDHFKVNVPRHAILIVGCALYIACLVLCLLFAERIAALYTATTLAGIGAGVTWSISPTIMKEMFYIGNFGRNWGIALMVSALTGMVSQVIFGALYDSKITIVGDTYCYGMSCLRGSFAVFLGVACLCATFAIVLSFFHKCRGSNVV</sequence>
<dbReference type="SUPFAM" id="SSF103473">
    <property type="entry name" value="MFS general substrate transporter"/>
    <property type="match status" value="1"/>
</dbReference>
<evidence type="ECO:0000313" key="7">
    <source>
        <dbReference type="Proteomes" id="UP001634394"/>
    </source>
</evidence>